<organism evidence="9 10">
    <name type="scientific">Gomphillus americanus</name>
    <dbReference type="NCBI Taxonomy" id="1940652"/>
    <lineage>
        <taxon>Eukaryota</taxon>
        <taxon>Fungi</taxon>
        <taxon>Dikarya</taxon>
        <taxon>Ascomycota</taxon>
        <taxon>Pezizomycotina</taxon>
        <taxon>Lecanoromycetes</taxon>
        <taxon>OSLEUM clade</taxon>
        <taxon>Ostropomycetidae</taxon>
        <taxon>Ostropales</taxon>
        <taxon>Graphidaceae</taxon>
        <taxon>Gomphilloideae</taxon>
        <taxon>Gomphillus</taxon>
    </lineage>
</organism>
<feature type="domain" description="Ribophorin II C-terminal" evidence="8">
    <location>
        <begin position="65"/>
        <end position="168"/>
    </location>
</feature>
<dbReference type="EMBL" id="CAJPDQ010000011">
    <property type="protein sequence ID" value="CAF9916355.1"/>
    <property type="molecule type" value="Genomic_DNA"/>
</dbReference>
<dbReference type="OrthoDB" id="432292at2759"/>
<evidence type="ECO:0000313" key="9">
    <source>
        <dbReference type="EMBL" id="CAF9916355.1"/>
    </source>
</evidence>
<dbReference type="PANTHER" id="PTHR12640">
    <property type="entry name" value="RIBOPHORIN II"/>
    <property type="match status" value="1"/>
</dbReference>
<evidence type="ECO:0000256" key="3">
    <source>
        <dbReference type="ARBA" id="ARBA00022729"/>
    </source>
</evidence>
<dbReference type="AlphaFoldDB" id="A0A8H3II11"/>
<dbReference type="Pfam" id="PF25147">
    <property type="entry name" value="Ribophorin_II_C"/>
    <property type="match status" value="1"/>
</dbReference>
<evidence type="ECO:0000256" key="4">
    <source>
        <dbReference type="ARBA" id="ARBA00022824"/>
    </source>
</evidence>
<evidence type="ECO:0000256" key="7">
    <source>
        <dbReference type="SAM" id="Phobius"/>
    </source>
</evidence>
<keyword evidence="10" id="KW-1185">Reference proteome</keyword>
<dbReference type="GO" id="GO:0008250">
    <property type="term" value="C:oligosaccharyltransferase complex"/>
    <property type="evidence" value="ECO:0007669"/>
    <property type="project" value="InterPro"/>
</dbReference>
<keyword evidence="4" id="KW-0256">Endoplasmic reticulum</keyword>
<evidence type="ECO:0000256" key="5">
    <source>
        <dbReference type="ARBA" id="ARBA00022989"/>
    </source>
</evidence>
<dbReference type="InterPro" id="IPR008814">
    <property type="entry name" value="Swp1"/>
</dbReference>
<proteinExistence type="predicted"/>
<protein>
    <recommendedName>
        <fullName evidence="8">Ribophorin II C-terminal domain-containing protein</fullName>
    </recommendedName>
</protein>
<accession>A0A8H3II11</accession>
<feature type="transmembrane region" description="Helical" evidence="7">
    <location>
        <begin position="75"/>
        <end position="98"/>
    </location>
</feature>
<comment type="caution">
    <text evidence="9">The sequence shown here is derived from an EMBL/GenBank/DDBJ whole genome shotgun (WGS) entry which is preliminary data.</text>
</comment>
<feature type="transmembrane region" description="Helical" evidence="7">
    <location>
        <begin position="110"/>
        <end position="133"/>
    </location>
</feature>
<keyword evidence="6 7" id="KW-0472">Membrane</keyword>
<feature type="transmembrane region" description="Helical" evidence="7">
    <location>
        <begin position="139"/>
        <end position="158"/>
    </location>
</feature>
<dbReference type="UniPathway" id="UPA00378"/>
<reference evidence="9" key="1">
    <citation type="submission" date="2021-03" db="EMBL/GenBank/DDBJ databases">
        <authorList>
            <person name="Tagirdzhanova G."/>
        </authorList>
    </citation>
    <scope>NUCLEOTIDE SEQUENCE</scope>
</reference>
<evidence type="ECO:0000256" key="1">
    <source>
        <dbReference type="ARBA" id="ARBA00004477"/>
    </source>
</evidence>
<name>A0A8H3II11_9LECA</name>
<evidence type="ECO:0000256" key="2">
    <source>
        <dbReference type="ARBA" id="ARBA00022692"/>
    </source>
</evidence>
<keyword evidence="5 7" id="KW-1133">Transmembrane helix</keyword>
<keyword evidence="2 7" id="KW-0812">Transmembrane</keyword>
<keyword evidence="3" id="KW-0732">Signal</keyword>
<gene>
    <name evidence="9" type="ORF">GOMPHAMPRED_000970</name>
</gene>
<evidence type="ECO:0000313" key="10">
    <source>
        <dbReference type="Proteomes" id="UP000664169"/>
    </source>
</evidence>
<sequence length="173" mass="18768">MKIPTQLLASSSPLSISLIIASFGDSTPFNEKAFDLAIKHDINTPSKLPIKPVRYGKLEEIHHIFRPDAKNPPKVISLFFTLVVLATLPVLLGSWVLLGANASHVSKALSAAPVAHTLYFGGIVAMEGVFFLYYTTWNLFQVLPVAAAVGIVIFLSGSKALTEVQERRLAGLR</sequence>
<dbReference type="Proteomes" id="UP000664169">
    <property type="component" value="Unassembled WGS sequence"/>
</dbReference>
<evidence type="ECO:0000259" key="8">
    <source>
        <dbReference type="Pfam" id="PF25147"/>
    </source>
</evidence>
<dbReference type="InterPro" id="IPR056790">
    <property type="entry name" value="Ribophorin_II_C"/>
</dbReference>
<dbReference type="PANTHER" id="PTHR12640:SF0">
    <property type="entry name" value="DOLICHYL-DIPHOSPHOOLIGOSACCHARIDE--PROTEIN GLYCOSYLTRANSFERASE SUBUNIT 2"/>
    <property type="match status" value="1"/>
</dbReference>
<comment type="subcellular location">
    <subcellularLocation>
        <location evidence="1">Endoplasmic reticulum membrane</location>
        <topology evidence="1">Multi-pass membrane protein</topology>
    </subcellularLocation>
</comment>
<evidence type="ECO:0000256" key="6">
    <source>
        <dbReference type="ARBA" id="ARBA00023136"/>
    </source>
</evidence>
<dbReference type="GO" id="GO:0006487">
    <property type="term" value="P:protein N-linked glycosylation"/>
    <property type="evidence" value="ECO:0007669"/>
    <property type="project" value="TreeGrafter"/>
</dbReference>